<protein>
    <submittedName>
        <fullName evidence="3">OTU domain-containing protein</fullName>
    </submittedName>
</protein>
<sequence>MGSFRRSSHSVDSLKTPKPTKNSSANRSRFRTLSNGNPQVVKSAQKKNRSSSNSGYIATSLSGLSILSSCKKFSLETIMRRIFKSKIYVCTDQCYAFDGPQDVCVTYKFIIASKSSPFFPASNFVLKSALAVYESAVTLRVIRDKQSNNTSYGCSKIALQIFDGHVVYKCDIQIPFCSSSNNVMQGIPNNKVCIDYMFRKFANTLYGSDNEMLQWLEEISTYVVNTDIKCYGSEVQLRDAMEIWFGLDRFTQEMNDYNVATVNCKEQETIHRSFFEMKTGETCARISRKLAFPTSVIGDAFEVAYTKQFFMNYTNGKWIKESENKCPNKGNLHLLKEISSFEVPRHNSKLSSVQSEKDSQKIVYNADTATTIPDITKSFKDSPIPISHSTPRISNNVSTNTIHEKANLDNQTPVIHKKTTPSIVNNFTADNTTANQINDSTPNIYYSILSSSAVTTRVHDTPVRPFNKEANLIDKIFVKNISKTSIKTTPCHSDTNLTSKVALDKQKLPSDDNLKSPIVFRSEPVKESSLKALLDKLDTTQNSDTSQSSIRAEV</sequence>
<dbReference type="AlphaFoldDB" id="A0A0N5BQA8"/>
<evidence type="ECO:0000313" key="2">
    <source>
        <dbReference type="Proteomes" id="UP000046392"/>
    </source>
</evidence>
<organism evidence="2 3">
    <name type="scientific">Strongyloides papillosus</name>
    <name type="common">Intestinal threadworm</name>
    <dbReference type="NCBI Taxonomy" id="174720"/>
    <lineage>
        <taxon>Eukaryota</taxon>
        <taxon>Metazoa</taxon>
        <taxon>Ecdysozoa</taxon>
        <taxon>Nematoda</taxon>
        <taxon>Chromadorea</taxon>
        <taxon>Rhabditida</taxon>
        <taxon>Tylenchina</taxon>
        <taxon>Panagrolaimomorpha</taxon>
        <taxon>Strongyloidoidea</taxon>
        <taxon>Strongyloididae</taxon>
        <taxon>Strongyloides</taxon>
    </lineage>
</organism>
<name>A0A0N5BQA8_STREA</name>
<proteinExistence type="predicted"/>
<feature type="region of interest" description="Disordered" evidence="1">
    <location>
        <begin position="1"/>
        <end position="54"/>
    </location>
</feature>
<accession>A0A0N5BQA8</accession>
<dbReference type="WBParaSite" id="SPAL_0000807800.1">
    <property type="protein sequence ID" value="SPAL_0000807800.1"/>
    <property type="gene ID" value="SPAL_0000807800"/>
</dbReference>
<feature type="compositionally biased region" description="Polar residues" evidence="1">
    <location>
        <begin position="19"/>
        <end position="42"/>
    </location>
</feature>
<keyword evidence="2" id="KW-1185">Reference proteome</keyword>
<reference evidence="3" key="1">
    <citation type="submission" date="2017-02" db="UniProtKB">
        <authorList>
            <consortium name="WormBaseParasite"/>
        </authorList>
    </citation>
    <scope>IDENTIFICATION</scope>
</reference>
<evidence type="ECO:0000313" key="3">
    <source>
        <dbReference type="WBParaSite" id="SPAL_0000807800.1"/>
    </source>
</evidence>
<dbReference type="Proteomes" id="UP000046392">
    <property type="component" value="Unplaced"/>
</dbReference>
<evidence type="ECO:0000256" key="1">
    <source>
        <dbReference type="SAM" id="MobiDB-lite"/>
    </source>
</evidence>